<dbReference type="InterPro" id="IPR032876">
    <property type="entry name" value="J_dom"/>
</dbReference>
<dbReference type="InterPro" id="IPR025195">
    <property type="entry name" value="GTA_TIM_dom"/>
</dbReference>
<dbReference type="Pfam" id="PF23666">
    <property type="entry name" value="Rcc01698_C"/>
    <property type="match status" value="1"/>
</dbReference>
<keyword evidence="5" id="KW-1185">Reference proteome</keyword>
<reference evidence="4 5" key="2">
    <citation type="journal article" date="2021" name="Int. J. Syst. Evol. Microbiol.">
        <title>Roseibium litorale sp. nov., isolated from a tidal flat sediment and proposal for the reclassification of Labrenzia polysiphoniae as Roseibium polysiphoniae comb. nov.</title>
        <authorList>
            <person name="Liu Y."/>
            <person name="Pei T."/>
            <person name="Du J."/>
            <person name="Chao M."/>
            <person name="Deng M.R."/>
            <person name="Zhu H."/>
        </authorList>
    </citation>
    <scope>NUCLEOTIDE SEQUENCE [LARGE SCALE GENOMIC DNA]</scope>
    <source>
        <strain evidence="4 5">4C16A</strain>
    </source>
</reference>
<protein>
    <submittedName>
        <fullName evidence="4">Glycoside hydrolase/phage tail family protein</fullName>
    </submittedName>
</protein>
<dbReference type="GO" id="GO:0016787">
    <property type="term" value="F:hydrolase activity"/>
    <property type="evidence" value="ECO:0007669"/>
    <property type="project" value="UniProtKB-KW"/>
</dbReference>
<evidence type="ECO:0000313" key="4">
    <source>
        <dbReference type="EMBL" id="MBD8890142.1"/>
    </source>
</evidence>
<evidence type="ECO:0000259" key="2">
    <source>
        <dbReference type="Pfam" id="PF13550"/>
    </source>
</evidence>
<feature type="domain" description="Tip attachment protein J" evidence="2">
    <location>
        <begin position="812"/>
        <end position="974"/>
    </location>
</feature>
<accession>A0ABR9CIM9</accession>
<dbReference type="InterPro" id="IPR056490">
    <property type="entry name" value="Rcc01698_C"/>
</dbReference>
<dbReference type="Proteomes" id="UP000632063">
    <property type="component" value="Unassembled WGS sequence"/>
</dbReference>
<dbReference type="CDD" id="cd19607">
    <property type="entry name" value="GTA_TIM-barrel-like"/>
    <property type="match status" value="1"/>
</dbReference>
<organism evidence="4 5">
    <name type="scientific">Roseibium litorale</name>
    <dbReference type="NCBI Taxonomy" id="2803841"/>
    <lineage>
        <taxon>Bacteria</taxon>
        <taxon>Pseudomonadati</taxon>
        <taxon>Pseudomonadota</taxon>
        <taxon>Alphaproteobacteria</taxon>
        <taxon>Hyphomicrobiales</taxon>
        <taxon>Stappiaceae</taxon>
        <taxon>Roseibium</taxon>
    </lineage>
</organism>
<dbReference type="RefSeq" id="WP_192145626.1">
    <property type="nucleotide sequence ID" value="NZ_JACYXI010000001.1"/>
</dbReference>
<keyword evidence="4" id="KW-0378">Hydrolase</keyword>
<feature type="domain" description="GTA TIM-barrel-like" evidence="1">
    <location>
        <begin position="450"/>
        <end position="753"/>
    </location>
</feature>
<sequence length="1315" mass="141498">MATLVLGAAATAFSGAIGAGTFTSALISGAATIAGAYADSFLVSALSPSQRTSVEGARISDLRLQTSTEGAAVPEVFGRVRIAGQVIWATRLRMEVSTTTQTVGGKGGGKQKVSTTTYQYFANFAVGLCEGAITGIGRVWADGKLLDLSGITYRLHPGTQDQQPDPLIETKEGAAPAYRGTAYVVFEGLALEGFGNRIPQLEFEVFRRVGQSVEDQVQGMVVMPGAGEWIYATEAVRRISSEAEGVTVSENVNNQVGGTDWSVALNDLERTCPNAKSVLLVVAWFGSDLRCGICQIRPGAEFGPEKINEPLIWSVHGQTRDMAYLVSREAGDPDRPAYGGTPPDQTVVQAILDLKARGLDVVLYPFLLMDIPSGNGLADPYGGSEQPAHPWRGRITCHPAPGQAGSVDKTATAKAQVDALFGTVAASQISVSINPATHAVSTLYGGPTEWSLRRMVLHYAKLCAALNSLQAGSVSGFVIASELKGLTSVRGEANSFPAVEQLVTLAADCRSVLGGSVAMTYAADWSEYRGYSAPDGSGDFFFHLDPLWASPSITAIGIDNYMKLSDWRDGSAHLDAQAGWSSIEDLAYLQSNIEGGEDFDWYYASDGNRAGQIRSPITDGNGKPWVYRAKDFRNWWLNAHFDRPGGVENATATAWVPQSKPVWFTEYGFPSVDKATNQPNVFVDPKSAESAWPYFSSRQRSDGIQRRGIEALLSYWDPANGNNPVSSVYGGRMLDLSRSYLWCWDARPYPAWPYQTDVWGDGENWAFGHWVQGKFGAPDLAELVAHICASVGFTAIDVSELQGVVTGWHRSSITTPRAQLETLSQLFRFDAVESAGLIRFVPRGGPAKGLVLEKDLAVIDRSRADWSMTRAQETDLPVRASLAYYDAESDYRQTTSSAGRLTGSSERIESLSAPAVIETAEAEGMVEAWLLERWVGREQASFALPPSQIRFDPCDVLTLSAGGRERDLRLSRIVDGGARQCEAVAVERSVYSIQRGTSRPVAPTPVPSYGAAILEVLDLPVIAESQVEHRPWLAAAASPWAGVRVVEGSRDVGSVIAPATLGLTTTDLHAGTPFRFDRANPFTVKLAYGTLSSVSEEDLLEGGQNALAIRNGDGGWEILQFARAELVGVRTWQLSNLLRGRRGTEHAMRNPVAAGSRVVLLDGALIQADVPLSDRGVMRTWRYGPVPALSTDSSFKDLSNTFSAVALKPFAPAHLRGNRNAAGDLSITWIRRARRTGSWQDGSDVPLVEAAEVYDLEILNGGSVVRTVRGLTSASWSYSAANQSADFGSAQSSINVRVYQVSDTIGRGIPAEASL</sequence>
<dbReference type="Pfam" id="PF13550">
    <property type="entry name" value="Phage-tail_3"/>
    <property type="match status" value="1"/>
</dbReference>
<evidence type="ECO:0000313" key="5">
    <source>
        <dbReference type="Proteomes" id="UP000632063"/>
    </source>
</evidence>
<comment type="caution">
    <text evidence="4">The sequence shown here is derived from an EMBL/GenBank/DDBJ whole genome shotgun (WGS) entry which is preliminary data.</text>
</comment>
<dbReference type="Gene3D" id="3.20.20.80">
    <property type="entry name" value="Glycosidases"/>
    <property type="match status" value="1"/>
</dbReference>
<feature type="domain" description="Rcc01698-like C-terminal" evidence="3">
    <location>
        <begin position="1059"/>
        <end position="1159"/>
    </location>
</feature>
<reference evidence="5" key="1">
    <citation type="submission" date="2020-09" db="EMBL/GenBank/DDBJ databases">
        <title>The genome sequence of strain Labrenzia suaedae 4C16A.</title>
        <authorList>
            <person name="Liu Y."/>
        </authorList>
    </citation>
    <scope>NUCLEOTIDE SEQUENCE [LARGE SCALE GENOMIC DNA]</scope>
    <source>
        <strain evidence="5">4C16A</strain>
    </source>
</reference>
<dbReference type="Pfam" id="PF13547">
    <property type="entry name" value="GTA_TIM"/>
    <property type="match status" value="1"/>
</dbReference>
<evidence type="ECO:0000259" key="3">
    <source>
        <dbReference type="Pfam" id="PF23666"/>
    </source>
</evidence>
<name>A0ABR9CIM9_9HYPH</name>
<dbReference type="EMBL" id="JACYXI010000001">
    <property type="protein sequence ID" value="MBD8890142.1"/>
    <property type="molecule type" value="Genomic_DNA"/>
</dbReference>
<gene>
    <name evidence="4" type="ORF">IG616_01160</name>
</gene>
<evidence type="ECO:0000259" key="1">
    <source>
        <dbReference type="Pfam" id="PF13547"/>
    </source>
</evidence>
<proteinExistence type="predicted"/>